<evidence type="ECO:0000259" key="7">
    <source>
        <dbReference type="Pfam" id="PF08240"/>
    </source>
</evidence>
<dbReference type="GO" id="GO:0016491">
    <property type="term" value="F:oxidoreductase activity"/>
    <property type="evidence" value="ECO:0007669"/>
    <property type="project" value="UniProtKB-KW"/>
</dbReference>
<comment type="similarity">
    <text evidence="5">Belongs to the zinc-containing alcohol dehydrogenase family.</text>
</comment>
<dbReference type="Pfam" id="PF00107">
    <property type="entry name" value="ADH_zinc_N"/>
    <property type="match status" value="1"/>
</dbReference>
<feature type="domain" description="Alcohol dehydrogenase-like N-terminal" evidence="7">
    <location>
        <begin position="26"/>
        <end position="144"/>
    </location>
</feature>
<dbReference type="Pfam" id="PF08240">
    <property type="entry name" value="ADH_N"/>
    <property type="match status" value="1"/>
</dbReference>
<name>B8JDC4_ANAD2</name>
<evidence type="ECO:0000256" key="3">
    <source>
        <dbReference type="ARBA" id="ARBA00022833"/>
    </source>
</evidence>
<accession>B8JDC4</accession>
<dbReference type="CDD" id="cd08283">
    <property type="entry name" value="FDH_like_1"/>
    <property type="match status" value="1"/>
</dbReference>
<dbReference type="EMBL" id="CP001359">
    <property type="protein sequence ID" value="ACL65973.1"/>
    <property type="molecule type" value="Genomic_DNA"/>
</dbReference>
<evidence type="ECO:0000313" key="9">
    <source>
        <dbReference type="Proteomes" id="UP000007089"/>
    </source>
</evidence>
<evidence type="ECO:0000256" key="2">
    <source>
        <dbReference type="ARBA" id="ARBA00022723"/>
    </source>
</evidence>
<dbReference type="SUPFAM" id="SSF50129">
    <property type="entry name" value="GroES-like"/>
    <property type="match status" value="1"/>
</dbReference>
<reference evidence="8" key="1">
    <citation type="submission" date="2009-01" db="EMBL/GenBank/DDBJ databases">
        <title>Complete sequence of Anaeromyxobacter dehalogenans 2CP-1.</title>
        <authorList>
            <consortium name="US DOE Joint Genome Institute"/>
            <person name="Lucas S."/>
            <person name="Copeland A."/>
            <person name="Lapidus A."/>
            <person name="Glavina del Rio T."/>
            <person name="Dalin E."/>
            <person name="Tice H."/>
            <person name="Bruce D."/>
            <person name="Goodwin L."/>
            <person name="Pitluck S."/>
            <person name="Saunders E."/>
            <person name="Brettin T."/>
            <person name="Detter J.C."/>
            <person name="Han C."/>
            <person name="Larimer F."/>
            <person name="Land M."/>
            <person name="Hauser L."/>
            <person name="Kyrpides N."/>
            <person name="Ovchinnikova G."/>
            <person name="Beliaev A.S."/>
            <person name="Richardson P."/>
        </authorList>
    </citation>
    <scope>NUCLEOTIDE SEQUENCE</scope>
    <source>
        <strain evidence="8">2CP-1</strain>
    </source>
</reference>
<evidence type="ECO:0000256" key="1">
    <source>
        <dbReference type="ARBA" id="ARBA00001947"/>
    </source>
</evidence>
<sequence length="384" mass="40890">MRALVYEGPYRVKVRDKPAPRIEHGEDVVLRVTRAAICGSDLHLLHGFVPDTRVGSTFGHEFTGVVEETGPAVRTLRRGDRVVVPFNISCGRCFYCARGLYGDCESSNPMSDLASGVYGYSHTTGGYDGGQAEYVRVPFADVGPMKIPDDLEDEDVLLLSDVLPTGYQAAEMGGVREGDVVAVFGCGPVGLVAARSAWLLGARRVIAIDRVPARLRFAERWAGAETLDLEAAGWDPVPVLKEQTGGRGPDVCVDAVGLEASGSPWQTLLGRGLKLQAGSAVALSWAIHAVRKGGTVSIVGVYGPPANLVPIGAAMNKGLTLRTAQANVKRYMPHLLEHVRAGRLDGKGLITHRFPLERAAHAYALFGDRADGCVKCVLVPGAQA</sequence>
<evidence type="ECO:0000256" key="5">
    <source>
        <dbReference type="RuleBase" id="RU361277"/>
    </source>
</evidence>
<dbReference type="SUPFAM" id="SSF51735">
    <property type="entry name" value="NAD(P)-binding Rossmann-fold domains"/>
    <property type="match status" value="1"/>
</dbReference>
<dbReference type="PANTHER" id="PTHR42813:SF2">
    <property type="entry name" value="DEHYDROGENASE, ZINC-CONTAINING, PUTATIVE (AFU_ORTHOLOGUE AFUA_2G02810)-RELATED"/>
    <property type="match status" value="1"/>
</dbReference>
<dbReference type="GO" id="GO:0008270">
    <property type="term" value="F:zinc ion binding"/>
    <property type="evidence" value="ECO:0007669"/>
    <property type="project" value="InterPro"/>
</dbReference>
<keyword evidence="4" id="KW-0560">Oxidoreductase</keyword>
<dbReference type="Gene3D" id="3.90.180.10">
    <property type="entry name" value="Medium-chain alcohol dehydrogenases, catalytic domain"/>
    <property type="match status" value="1"/>
</dbReference>
<gene>
    <name evidence="8" type="ordered locus">A2cp1_2636</name>
</gene>
<evidence type="ECO:0000256" key="4">
    <source>
        <dbReference type="ARBA" id="ARBA00023002"/>
    </source>
</evidence>
<keyword evidence="2 5" id="KW-0479">Metal-binding</keyword>
<dbReference type="Gene3D" id="3.40.50.720">
    <property type="entry name" value="NAD(P)-binding Rossmann-like Domain"/>
    <property type="match status" value="1"/>
</dbReference>
<dbReference type="InterPro" id="IPR013149">
    <property type="entry name" value="ADH-like_C"/>
</dbReference>
<dbReference type="PANTHER" id="PTHR42813">
    <property type="entry name" value="ZINC-TYPE ALCOHOL DEHYDROGENASE-LIKE"/>
    <property type="match status" value="1"/>
</dbReference>
<organism evidence="8 9">
    <name type="scientific">Anaeromyxobacter dehalogenans (strain ATCC BAA-258 / DSM 21875 / 2CP-1)</name>
    <dbReference type="NCBI Taxonomy" id="455488"/>
    <lineage>
        <taxon>Bacteria</taxon>
        <taxon>Pseudomonadati</taxon>
        <taxon>Myxococcota</taxon>
        <taxon>Myxococcia</taxon>
        <taxon>Myxococcales</taxon>
        <taxon>Cystobacterineae</taxon>
        <taxon>Anaeromyxobacteraceae</taxon>
        <taxon>Anaeromyxobacter</taxon>
    </lineage>
</organism>
<proteinExistence type="inferred from homology"/>
<dbReference type="InterPro" id="IPR011032">
    <property type="entry name" value="GroES-like_sf"/>
</dbReference>
<protein>
    <submittedName>
        <fullName evidence="8">Alcohol dehydrogenase GroES domain protein</fullName>
    </submittedName>
</protein>
<evidence type="ECO:0000313" key="8">
    <source>
        <dbReference type="EMBL" id="ACL65973.1"/>
    </source>
</evidence>
<dbReference type="Proteomes" id="UP000007089">
    <property type="component" value="Chromosome"/>
</dbReference>
<dbReference type="InterPro" id="IPR002328">
    <property type="entry name" value="ADH_Zn_CS"/>
</dbReference>
<dbReference type="InterPro" id="IPR013154">
    <property type="entry name" value="ADH-like_N"/>
</dbReference>
<comment type="cofactor">
    <cofactor evidence="1 5">
        <name>Zn(2+)</name>
        <dbReference type="ChEBI" id="CHEBI:29105"/>
    </cofactor>
</comment>
<keyword evidence="3 5" id="KW-0862">Zinc</keyword>
<evidence type="ECO:0000259" key="6">
    <source>
        <dbReference type="Pfam" id="PF00107"/>
    </source>
</evidence>
<dbReference type="AlphaFoldDB" id="B8JDC4"/>
<dbReference type="InterPro" id="IPR036291">
    <property type="entry name" value="NAD(P)-bd_dom_sf"/>
</dbReference>
<feature type="domain" description="Alcohol dehydrogenase-like C-terminal" evidence="6">
    <location>
        <begin position="188"/>
        <end position="260"/>
    </location>
</feature>
<dbReference type="PROSITE" id="PS00059">
    <property type="entry name" value="ADH_ZINC"/>
    <property type="match status" value="1"/>
</dbReference>
<keyword evidence="9" id="KW-1185">Reference proteome</keyword>
<dbReference type="HOGENOM" id="CLU_026673_11_3_7"/>
<dbReference type="RefSeq" id="WP_012633753.1">
    <property type="nucleotide sequence ID" value="NC_011891.1"/>
</dbReference>
<dbReference type="KEGG" id="acp:A2cp1_2636"/>